<dbReference type="AlphaFoldDB" id="A0A2N3L183"/>
<organism evidence="5 6">
    <name type="scientific">Thalassospira lohafexi</name>
    <dbReference type="NCBI Taxonomy" id="744227"/>
    <lineage>
        <taxon>Bacteria</taxon>
        <taxon>Pseudomonadati</taxon>
        <taxon>Pseudomonadota</taxon>
        <taxon>Alphaproteobacteria</taxon>
        <taxon>Rhodospirillales</taxon>
        <taxon>Thalassospiraceae</taxon>
        <taxon>Thalassospira</taxon>
    </lineage>
</organism>
<dbReference type="RefSeq" id="WP_101304773.1">
    <property type="nucleotide sequence ID" value="NZ_NXGX01000011.1"/>
</dbReference>
<dbReference type="CDD" id="cd06911">
    <property type="entry name" value="VirB9_CagX_TrbG"/>
    <property type="match status" value="1"/>
</dbReference>
<evidence type="ECO:0000256" key="4">
    <source>
        <dbReference type="SAM" id="SignalP"/>
    </source>
</evidence>
<sequence length="366" mass="40941">MKIPKVLRIFIHLMLGLCLIAFLTLSALDAMAQTARPPMPGQQAPFTGAQTTNPPATTAPRPQMPVPDSVVEQAKDQNEGNFGPLVRPITAGQIQEVWDYAKPEDGVYEPDMCANCTYRIRTRERMPTLIELPLGERILGIDRGIKAGWLIQQREHNRIVVQPKGFGYDTSLIVRGESGQVYPFYLRAEGVNSQNIPDLFVKINGTVQIDDEMAVPVSAHTDTNLVQNKYEKNTSKVPNMDLPASDKGKDAIDGLVNTNPGTPDEDYVAEAKFDPNALRGWGQYKLYGDKELEPVTVFRDDYFTYIRFGDKWKDLELPTAYVVVDEFDELVNTRVQGQTFIVESTQKLITLKSGFKYMCIEFVGGA</sequence>
<keyword evidence="6" id="KW-1185">Reference proteome</keyword>
<evidence type="ECO:0000256" key="2">
    <source>
        <dbReference type="ARBA" id="ARBA00022729"/>
    </source>
</evidence>
<evidence type="ECO:0000256" key="3">
    <source>
        <dbReference type="SAM" id="MobiDB-lite"/>
    </source>
</evidence>
<feature type="signal peptide" evidence="4">
    <location>
        <begin position="1"/>
        <end position="32"/>
    </location>
</feature>
<dbReference type="InterPro" id="IPR033645">
    <property type="entry name" value="VirB9/CagX/TrbG_C"/>
</dbReference>
<keyword evidence="2 4" id="KW-0732">Signal</keyword>
<name>A0A2N3L183_9PROT</name>
<evidence type="ECO:0000256" key="1">
    <source>
        <dbReference type="ARBA" id="ARBA00006135"/>
    </source>
</evidence>
<protein>
    <recommendedName>
        <fullName evidence="7">Conjugal transfer protein TrbG</fullName>
    </recommendedName>
</protein>
<dbReference type="Pfam" id="PF03524">
    <property type="entry name" value="CagX"/>
    <property type="match status" value="1"/>
</dbReference>
<gene>
    <name evidence="5" type="ORF">COO92_20335</name>
</gene>
<proteinExistence type="inferred from homology"/>
<feature type="region of interest" description="Disordered" evidence="3">
    <location>
        <begin position="36"/>
        <end position="67"/>
    </location>
</feature>
<evidence type="ECO:0000313" key="5">
    <source>
        <dbReference type="EMBL" id="PKR56579.1"/>
    </source>
</evidence>
<dbReference type="InterPro" id="IPR010258">
    <property type="entry name" value="Conjugal_tfr_TrbG/VirB9/CagX"/>
</dbReference>
<feature type="compositionally biased region" description="Low complexity" evidence="3">
    <location>
        <begin position="47"/>
        <end position="60"/>
    </location>
</feature>
<feature type="chain" id="PRO_5014891243" description="Conjugal transfer protein TrbG" evidence="4">
    <location>
        <begin position="33"/>
        <end position="366"/>
    </location>
</feature>
<comment type="caution">
    <text evidence="5">The sequence shown here is derived from an EMBL/GenBank/DDBJ whole genome shotgun (WGS) entry which is preliminary data.</text>
</comment>
<dbReference type="EMBL" id="NXGX01000011">
    <property type="protein sequence ID" value="PKR56579.1"/>
    <property type="molecule type" value="Genomic_DNA"/>
</dbReference>
<dbReference type="Gene3D" id="2.60.40.2500">
    <property type="match status" value="1"/>
</dbReference>
<dbReference type="InterPro" id="IPR038161">
    <property type="entry name" value="VirB9/CagX/TrbG_C_sf"/>
</dbReference>
<evidence type="ECO:0000313" key="6">
    <source>
        <dbReference type="Proteomes" id="UP000233332"/>
    </source>
</evidence>
<evidence type="ECO:0008006" key="7">
    <source>
        <dbReference type="Google" id="ProtNLM"/>
    </source>
</evidence>
<comment type="similarity">
    <text evidence="1">Belongs to the TrbG/VirB9 family.</text>
</comment>
<dbReference type="Proteomes" id="UP000233332">
    <property type="component" value="Unassembled WGS sequence"/>
</dbReference>
<reference evidence="5 6" key="1">
    <citation type="submission" date="2017-09" db="EMBL/GenBank/DDBJ databases">
        <title>Biodiversity and function of Thalassospira species in the particle-attached aromatic-hydrocarbon-degrading consortia from the surface seawater of the China South Sea.</title>
        <authorList>
            <person name="Dong C."/>
            <person name="Lai Q."/>
            <person name="Shao Z."/>
        </authorList>
    </citation>
    <scope>NUCLEOTIDE SEQUENCE [LARGE SCALE GENOMIC DNA]</scope>
    <source>
        <strain evidence="5 6">139Z-12</strain>
    </source>
</reference>
<accession>A0A2N3L183</accession>